<dbReference type="PANTHER" id="PTHR36154:SF1">
    <property type="entry name" value="DNA-BINDING TRANSCRIPTIONAL ACTIVATOR ALPA"/>
    <property type="match status" value="1"/>
</dbReference>
<dbReference type="RefSeq" id="WP_082628842.1">
    <property type="nucleotide sequence ID" value="NZ_JAAQYI010000012.1"/>
</dbReference>
<sequence length="77" mass="8770">MAENSSTHPRVLRLRQVQDRVGLSRSTIYDRMNSASPRYDSSFPKPMKIGISAIGWLESSISKWIETRLESRQSGSE</sequence>
<accession>A0A7Y1MGQ9</accession>
<dbReference type="EMBL" id="JAAQYI010000012">
    <property type="protein sequence ID" value="NNA81369.1"/>
    <property type="molecule type" value="Genomic_DNA"/>
</dbReference>
<dbReference type="InterPro" id="IPR052931">
    <property type="entry name" value="Prophage_regulatory_activator"/>
</dbReference>
<dbReference type="Gene3D" id="1.10.238.160">
    <property type="match status" value="1"/>
</dbReference>
<organism evidence="1 2">
    <name type="scientific">Pseudomonas lactis</name>
    <dbReference type="NCBI Taxonomy" id="1615674"/>
    <lineage>
        <taxon>Bacteria</taxon>
        <taxon>Pseudomonadati</taxon>
        <taxon>Pseudomonadota</taxon>
        <taxon>Gammaproteobacteria</taxon>
        <taxon>Pseudomonadales</taxon>
        <taxon>Pseudomonadaceae</taxon>
        <taxon>Pseudomonas</taxon>
    </lineage>
</organism>
<protein>
    <submittedName>
        <fullName evidence="1">AlpA family phage regulatory protein</fullName>
    </submittedName>
</protein>
<comment type="caution">
    <text evidence="1">The sequence shown here is derived from an EMBL/GenBank/DDBJ whole genome shotgun (WGS) entry which is preliminary data.</text>
</comment>
<name>A0A7Y1MGQ9_9PSED</name>
<dbReference type="GeneID" id="45736569"/>
<dbReference type="Proteomes" id="UP000586252">
    <property type="component" value="Unassembled WGS sequence"/>
</dbReference>
<dbReference type="PANTHER" id="PTHR36154">
    <property type="entry name" value="DNA-BINDING TRANSCRIPTIONAL ACTIVATOR ALPA"/>
    <property type="match status" value="1"/>
</dbReference>
<gene>
    <name evidence="1" type="ORF">HBO30_21870</name>
</gene>
<dbReference type="AlphaFoldDB" id="A0A7Y1MGQ9"/>
<evidence type="ECO:0000313" key="2">
    <source>
        <dbReference type="Proteomes" id="UP000586252"/>
    </source>
</evidence>
<evidence type="ECO:0000313" key="1">
    <source>
        <dbReference type="EMBL" id="NNA81369.1"/>
    </source>
</evidence>
<reference evidence="1 2" key="1">
    <citation type="journal article" date="2020" name="Front. Microbiol.">
        <title>Genetic Organization of the aprX-lipA2 Operon Affects the Proteolytic Potential of Pseudomonas Species in Milk.</title>
        <authorList>
            <person name="Maier C."/>
            <person name="Huptas C."/>
            <person name="von Neubeck M."/>
            <person name="Scherer S."/>
            <person name="Wenning M."/>
            <person name="Lucking G."/>
        </authorList>
    </citation>
    <scope>NUCLEOTIDE SEQUENCE [LARGE SCALE GENOMIC DNA]</scope>
    <source>
        <strain evidence="1 2">WS 5404</strain>
    </source>
</reference>
<dbReference type="Pfam" id="PF05930">
    <property type="entry name" value="Phage_AlpA"/>
    <property type="match status" value="1"/>
</dbReference>
<proteinExistence type="predicted"/>
<dbReference type="InterPro" id="IPR010260">
    <property type="entry name" value="AlpA"/>
</dbReference>